<protein>
    <submittedName>
        <fullName evidence="2">DUF3160 domain-containing protein</fullName>
    </submittedName>
</protein>
<evidence type="ECO:0000313" key="2">
    <source>
        <dbReference type="EMBL" id="HHX99533.1"/>
    </source>
</evidence>
<feature type="transmembrane region" description="Helical" evidence="1">
    <location>
        <begin position="12"/>
        <end position="30"/>
    </location>
</feature>
<keyword evidence="1" id="KW-0472">Membrane</keyword>
<dbReference type="Proteomes" id="UP000576550">
    <property type="component" value="Unassembled WGS sequence"/>
</dbReference>
<organism evidence="2 3">
    <name type="scientific">Candidatus Dojkabacteria bacterium</name>
    <dbReference type="NCBI Taxonomy" id="2099670"/>
    <lineage>
        <taxon>Bacteria</taxon>
        <taxon>Candidatus Dojkabacteria</taxon>
    </lineage>
</organism>
<name>A0A832QDS6_9BACT</name>
<dbReference type="Pfam" id="PF11369">
    <property type="entry name" value="DUF3160"/>
    <property type="match status" value="1"/>
</dbReference>
<dbReference type="InterPro" id="IPR022601">
    <property type="entry name" value="DUF3160"/>
</dbReference>
<dbReference type="AlphaFoldDB" id="A0A832QDS6"/>
<dbReference type="SMART" id="SM01325">
    <property type="entry name" value="DUF3160"/>
    <property type="match status" value="1"/>
</dbReference>
<proteinExistence type="predicted"/>
<accession>A0A832QDS6</accession>
<dbReference type="EMBL" id="DUTP01000005">
    <property type="protein sequence ID" value="HHX99533.1"/>
    <property type="molecule type" value="Genomic_DNA"/>
</dbReference>
<gene>
    <name evidence="2" type="ORF">GX533_02560</name>
</gene>
<keyword evidence="1" id="KW-1133">Transmembrane helix</keyword>
<keyword evidence="1" id="KW-0812">Transmembrane</keyword>
<evidence type="ECO:0000313" key="3">
    <source>
        <dbReference type="Proteomes" id="UP000576550"/>
    </source>
</evidence>
<evidence type="ECO:0000256" key="1">
    <source>
        <dbReference type="SAM" id="Phobius"/>
    </source>
</evidence>
<sequence length="781" mass="90169">MEEKKSKGMKTTSRIVIIILLLCIAAVVFYKERQNWKQLLGRDNSSFSVEESFAEYNLENTKFEAKLPDYTIDYKELSNLANFEQAEGKEFSSAQREALNSDHFFVKENLDKFYRDDPEEEVYDRVDDWIGLYEKIGGSRSADHRKPENAVFITSDYALHVFHKLLEKEFEYIEQKKLYPTLKEMTDSLFNQAVESYGSVNSENKKSYERIIAYFAIPKAMLDAVQGESESSNIENQNSDTKENILAVLETLKSSIPQKSYDLAKAELELVLEQSRTATSPLFGSLLAEEGLEESSDYTQYTPRSRYNKNSVLRSYFRAMMWYGRNNFVIKSEELTRDALNITLLFKNTGQQKNWEDIYLPTSFFVGNSDDLGVMEYSKVLQDLKIKKVNTTAIQKAQEEIKKLEGPKIMSSVMMGDKIFDLSKGELQEKTKGFRFMGQRFTPDAFIFTTLTQGDEKPDEETGESLPSTTSALMVMSVLGNETAEPFVEEWIDENAPNSKQVLANRLKTLTIQFNSIQQDIWTQNIYWSWLYTIRSLDTKSLNKQGYPEFAKRDAWDKKNLQTSLGSWTELKHDTLLYAKQNYAEKGSGGPGGDLPPVPKGYVEPNIAFWDRIIALSEMTMEGLRERDLLDDIFFGRNEKFISSLRFFRDIAVKQLQDEIISDEDYERLRTEWLRLETVLEPLADELYTEEKVRSALIADVHTDSLGGTILYEATGIPNYIYVAVKDQNGVRLTKGLVFSHYEFEKPLGERLTDEKWQEINYRENKDQLPVMPSWSKSLIK</sequence>
<reference evidence="2 3" key="1">
    <citation type="journal article" date="2020" name="Biotechnol. Biofuels">
        <title>New insights from the biogas microbiome by comprehensive genome-resolved metagenomics of nearly 1600 species originating from multiple anaerobic digesters.</title>
        <authorList>
            <person name="Campanaro S."/>
            <person name="Treu L."/>
            <person name="Rodriguez-R L.M."/>
            <person name="Kovalovszki A."/>
            <person name="Ziels R.M."/>
            <person name="Maus I."/>
            <person name="Zhu X."/>
            <person name="Kougias P.G."/>
            <person name="Basile A."/>
            <person name="Luo G."/>
            <person name="Schluter A."/>
            <person name="Konstantinidis K.T."/>
            <person name="Angelidaki I."/>
        </authorList>
    </citation>
    <scope>NUCLEOTIDE SEQUENCE [LARGE SCALE GENOMIC DNA]</scope>
    <source>
        <strain evidence="2">AS05jafATM_89</strain>
    </source>
</reference>
<comment type="caution">
    <text evidence="2">The sequence shown here is derived from an EMBL/GenBank/DDBJ whole genome shotgun (WGS) entry which is preliminary data.</text>
</comment>